<name>A0A4R4KIZ6_9BACT</name>
<evidence type="ECO:0000313" key="3">
    <source>
        <dbReference type="EMBL" id="TDB68234.1"/>
    </source>
</evidence>
<sequence>MQRTLKYLLVLLCGLRISNLSAERVSVPIGGNSWVEAGITEKISADGLSEWSEKQAILTTWVRFSEPATFKLYLTGKSNSKSTIRVTIAGKSQEVEWVQNAENEIFTGKWGVKNSGYVKIELQGLSRSDSIFGMPHAWILEGEELSNKLSFVKNNEGNFFYWGRRGPSVHLNYAVPAKMDSVEWFYNELTVPPTQDVVGSYFMANGFAEGYFGMQVNSDSERRILFSVWSPFSTDDPNAIPDDQKIRRLKKGDAVYTGEFGNEGSGGQSYLKFPWKAGKTYKFLLHGAPSGDSTTTYTAYFFAPEVNQWQLIASFKRPRTHTYLARLHSFLENFIPETGQKSRRVYFGNQWIRTSDGLWTEISAAKFSADNTARKGYRMDYAGGSEGRQFYLQNCGFFSDPTPIGIPLQRLPAASPPDIDFEKLPGN</sequence>
<gene>
    <name evidence="3" type="ORF">EZE20_04770</name>
</gene>
<evidence type="ECO:0000313" key="4">
    <source>
        <dbReference type="Proteomes" id="UP000295706"/>
    </source>
</evidence>
<keyword evidence="4" id="KW-1185">Reference proteome</keyword>
<organism evidence="3 4">
    <name type="scientific">Arundinibacter roseus</name>
    <dbReference type="NCBI Taxonomy" id="2070510"/>
    <lineage>
        <taxon>Bacteria</taxon>
        <taxon>Pseudomonadati</taxon>
        <taxon>Bacteroidota</taxon>
        <taxon>Cytophagia</taxon>
        <taxon>Cytophagales</taxon>
        <taxon>Spirosomataceae</taxon>
        <taxon>Arundinibacter</taxon>
    </lineage>
</organism>
<feature type="domain" description="DUF5077" evidence="2">
    <location>
        <begin position="27"/>
        <end position="143"/>
    </location>
</feature>
<comment type="caution">
    <text evidence="3">The sequence shown here is derived from an EMBL/GenBank/DDBJ whole genome shotgun (WGS) entry which is preliminary data.</text>
</comment>
<accession>A0A4R4KIZ6</accession>
<dbReference type="AlphaFoldDB" id="A0A4R4KIZ6"/>
<dbReference type="InterPro" id="IPR021862">
    <property type="entry name" value="DUF3472"/>
</dbReference>
<reference evidence="3 4" key="1">
    <citation type="submission" date="2019-02" db="EMBL/GenBank/DDBJ databases">
        <title>Arundinibacter roseus gen. nov., sp. nov., a new member of the family Cytophagaceae.</title>
        <authorList>
            <person name="Szuroczki S."/>
            <person name="Khayer B."/>
            <person name="Sproer C."/>
            <person name="Toumi M."/>
            <person name="Szabo A."/>
            <person name="Felfoldi T."/>
            <person name="Schumann P."/>
            <person name="Toth E."/>
        </authorList>
    </citation>
    <scope>NUCLEOTIDE SEQUENCE [LARGE SCALE GENOMIC DNA]</scope>
    <source>
        <strain evidence="3 4">DMA-k-7a</strain>
    </source>
</reference>
<dbReference type="OrthoDB" id="6014523at2"/>
<evidence type="ECO:0000256" key="1">
    <source>
        <dbReference type="SAM" id="SignalP"/>
    </source>
</evidence>
<protein>
    <submittedName>
        <fullName evidence="3">DUF3472 domain-containing protein</fullName>
    </submittedName>
</protein>
<keyword evidence="1" id="KW-0732">Signal</keyword>
<feature type="signal peptide" evidence="1">
    <location>
        <begin position="1"/>
        <end position="22"/>
    </location>
</feature>
<proteinExistence type="predicted"/>
<dbReference type="EMBL" id="SMJU01000002">
    <property type="protein sequence ID" value="TDB68234.1"/>
    <property type="molecule type" value="Genomic_DNA"/>
</dbReference>
<dbReference type="RefSeq" id="WP_132115003.1">
    <property type="nucleotide sequence ID" value="NZ_SMJU01000002.1"/>
</dbReference>
<evidence type="ECO:0000259" key="2">
    <source>
        <dbReference type="Pfam" id="PF16871"/>
    </source>
</evidence>
<dbReference type="Pfam" id="PF16871">
    <property type="entry name" value="DUF5077"/>
    <property type="match status" value="1"/>
</dbReference>
<dbReference type="Proteomes" id="UP000295706">
    <property type="component" value="Unassembled WGS sequence"/>
</dbReference>
<dbReference type="InterPro" id="IPR031712">
    <property type="entry name" value="DUF5077"/>
</dbReference>
<feature type="chain" id="PRO_5020816277" evidence="1">
    <location>
        <begin position="23"/>
        <end position="427"/>
    </location>
</feature>
<dbReference type="Pfam" id="PF11958">
    <property type="entry name" value="DUF3472"/>
    <property type="match status" value="1"/>
</dbReference>